<dbReference type="SUPFAM" id="SSF52172">
    <property type="entry name" value="CheY-like"/>
    <property type="match status" value="1"/>
</dbReference>
<dbReference type="STRING" id="1437059.A6A05_19575"/>
<dbReference type="GO" id="GO:0000160">
    <property type="term" value="P:phosphorelay signal transduction system"/>
    <property type="evidence" value="ECO:0007669"/>
    <property type="project" value="InterPro"/>
</dbReference>
<comment type="caution">
    <text evidence="3">The sequence shown here is derived from an EMBL/GenBank/DDBJ whole genome shotgun (WGS) entry which is preliminary data.</text>
</comment>
<proteinExistence type="predicted"/>
<accession>A0A178MXF8</accession>
<feature type="domain" description="Response regulatory" evidence="2">
    <location>
        <begin position="1"/>
        <end position="123"/>
    </location>
</feature>
<evidence type="ECO:0000259" key="2">
    <source>
        <dbReference type="PROSITE" id="PS50110"/>
    </source>
</evidence>
<dbReference type="SMART" id="SM00448">
    <property type="entry name" value="REC"/>
    <property type="match status" value="1"/>
</dbReference>
<keyword evidence="1" id="KW-0597">Phosphoprotein</keyword>
<protein>
    <recommendedName>
        <fullName evidence="2">Response regulatory domain-containing protein</fullName>
    </recommendedName>
</protein>
<feature type="modified residue" description="4-aspartylphosphate" evidence="1">
    <location>
        <position position="56"/>
    </location>
</feature>
<sequence>MVVEDEPADIELIRMALDSGPYQCNVAVAANGLEAMNFLHAHPPHSGQAPDLVLLDLNMPRMSGHEVLREMKADRSLAAIPVVVLTTSEAEKDVVSCYGLRAGGYVTKPADVNELVHAVHCVEEYWFSTVRRPPKL</sequence>
<dbReference type="InterPro" id="IPR001789">
    <property type="entry name" value="Sig_transdc_resp-reg_receiver"/>
</dbReference>
<keyword evidence="4" id="KW-1185">Reference proteome</keyword>
<dbReference type="InterPro" id="IPR052893">
    <property type="entry name" value="TCS_response_regulator"/>
</dbReference>
<gene>
    <name evidence="3" type="ORF">A6A05_19575</name>
</gene>
<dbReference type="Pfam" id="PF00072">
    <property type="entry name" value="Response_reg"/>
    <property type="match status" value="1"/>
</dbReference>
<dbReference type="Proteomes" id="UP000078543">
    <property type="component" value="Unassembled WGS sequence"/>
</dbReference>
<reference evidence="3 4" key="1">
    <citation type="submission" date="2016-04" db="EMBL/GenBank/DDBJ databases">
        <title>Draft genome sequence of freshwater magnetotactic bacteria Magnetospirillum marisnigri SP-1 and Magnetospirillum moscoviense BB-1.</title>
        <authorList>
            <person name="Koziaeva V."/>
            <person name="Dziuba M.V."/>
            <person name="Ivanov T.M."/>
            <person name="Kuznetsov B."/>
            <person name="Grouzdev D.S."/>
        </authorList>
    </citation>
    <scope>NUCLEOTIDE SEQUENCE [LARGE SCALE GENOMIC DNA]</scope>
    <source>
        <strain evidence="3 4">BB-1</strain>
    </source>
</reference>
<dbReference type="InterPro" id="IPR011006">
    <property type="entry name" value="CheY-like_superfamily"/>
</dbReference>
<dbReference type="PANTHER" id="PTHR44520">
    <property type="entry name" value="RESPONSE REGULATOR RCP1-RELATED"/>
    <property type="match status" value="1"/>
</dbReference>
<name>A0A178MXF8_9PROT</name>
<evidence type="ECO:0000313" key="4">
    <source>
        <dbReference type="Proteomes" id="UP000078543"/>
    </source>
</evidence>
<dbReference type="PROSITE" id="PS50110">
    <property type="entry name" value="RESPONSE_REGULATORY"/>
    <property type="match status" value="1"/>
</dbReference>
<dbReference type="AlphaFoldDB" id="A0A178MXF8"/>
<evidence type="ECO:0000256" key="1">
    <source>
        <dbReference type="PROSITE-ProRule" id="PRU00169"/>
    </source>
</evidence>
<dbReference type="Gene3D" id="3.40.50.2300">
    <property type="match status" value="1"/>
</dbReference>
<evidence type="ECO:0000313" key="3">
    <source>
        <dbReference type="EMBL" id="OAN56778.1"/>
    </source>
</evidence>
<dbReference type="PANTHER" id="PTHR44520:SF2">
    <property type="entry name" value="RESPONSE REGULATOR RCP1"/>
    <property type="match status" value="1"/>
</dbReference>
<organism evidence="3 4">
    <name type="scientific">Magnetospirillum moscoviense</name>
    <dbReference type="NCBI Taxonomy" id="1437059"/>
    <lineage>
        <taxon>Bacteria</taxon>
        <taxon>Pseudomonadati</taxon>
        <taxon>Pseudomonadota</taxon>
        <taxon>Alphaproteobacteria</taxon>
        <taxon>Rhodospirillales</taxon>
        <taxon>Rhodospirillaceae</taxon>
        <taxon>Magnetospirillum</taxon>
    </lineage>
</organism>
<dbReference type="CDD" id="cd17557">
    <property type="entry name" value="REC_Rcp-like"/>
    <property type="match status" value="1"/>
</dbReference>
<dbReference type="EMBL" id="LWQU01000086">
    <property type="protein sequence ID" value="OAN56778.1"/>
    <property type="molecule type" value="Genomic_DNA"/>
</dbReference>